<reference evidence="3 4" key="1">
    <citation type="submission" date="2012-11" db="EMBL/GenBank/DDBJ databases">
        <authorList>
            <person name="Linke B."/>
        </authorList>
    </citation>
    <scope>NUCLEOTIDE SEQUENCE [LARGE SCALE GENOMIC DNA]</scope>
    <source>
        <strain evidence="4">CFBP 1232</strain>
    </source>
</reference>
<sequence length="189" mass="20421">MNRFNPGYFTEDELRDFGIASVGVNVRVARNCTIIGLANISIGDNVRIDGYSTITASGEGFFKLGSYIHLGGHSTILATGGVVMDDFTCISHGVRIYTTSDDYSGEFMTNPTVPAYLTRVTCETITLSRHVIVGSQSTILPGVHLAEGTAVGANSLVSHHTQPWSIYGGSPAKKIKDRKRNPLTLEKRL</sequence>
<evidence type="ECO:0000256" key="2">
    <source>
        <dbReference type="ARBA" id="ARBA00022679"/>
    </source>
</evidence>
<keyword evidence="3" id="KW-0012">Acyltransferase</keyword>
<dbReference type="EC" id="2.3.1.18" evidence="3"/>
<dbReference type="RefSeq" id="WP_004159281.1">
    <property type="nucleotide sequence ID" value="NZ_BAYW01000011.1"/>
</dbReference>
<dbReference type="InterPro" id="IPR011004">
    <property type="entry name" value="Trimer_LpxA-like_sf"/>
</dbReference>
<dbReference type="Gene3D" id="2.160.10.10">
    <property type="entry name" value="Hexapeptide repeat proteins"/>
    <property type="match status" value="1"/>
</dbReference>
<dbReference type="AlphaFoldDB" id="A0A831EU98"/>
<gene>
    <name evidence="3" type="ORF">BN437_2780</name>
</gene>
<accession>A0A831EU98</accession>
<dbReference type="PANTHER" id="PTHR23416:SF23">
    <property type="entry name" value="ACETYLTRANSFERASE C18B11.09C-RELATED"/>
    <property type="match status" value="1"/>
</dbReference>
<comment type="similarity">
    <text evidence="1">Belongs to the transferase hexapeptide repeat family.</text>
</comment>
<evidence type="ECO:0000256" key="1">
    <source>
        <dbReference type="ARBA" id="ARBA00007274"/>
    </source>
</evidence>
<dbReference type="Proteomes" id="UP000013111">
    <property type="component" value="Unassembled WGS sequence"/>
</dbReference>
<dbReference type="CDD" id="cd04647">
    <property type="entry name" value="LbH_MAT_like"/>
    <property type="match status" value="1"/>
</dbReference>
<organism evidence="3 4">
    <name type="scientific">Erwinia amylovora NBRC 12687 = CFBP 1232</name>
    <dbReference type="NCBI Taxonomy" id="1219359"/>
    <lineage>
        <taxon>Bacteria</taxon>
        <taxon>Pseudomonadati</taxon>
        <taxon>Pseudomonadota</taxon>
        <taxon>Gammaproteobacteria</taxon>
        <taxon>Enterobacterales</taxon>
        <taxon>Erwiniaceae</taxon>
        <taxon>Erwinia</taxon>
    </lineage>
</organism>
<dbReference type="GO" id="GO:0008870">
    <property type="term" value="F:galactoside O-acetyltransferase activity"/>
    <property type="evidence" value="ECO:0007669"/>
    <property type="project" value="UniProtKB-EC"/>
</dbReference>
<proteinExistence type="inferred from homology"/>
<dbReference type="SUPFAM" id="SSF51161">
    <property type="entry name" value="Trimeric LpxA-like enzymes"/>
    <property type="match status" value="1"/>
</dbReference>
<keyword evidence="2 3" id="KW-0808">Transferase</keyword>
<evidence type="ECO:0000313" key="3">
    <source>
        <dbReference type="EMBL" id="CCO94690.1"/>
    </source>
</evidence>
<comment type="caution">
    <text evidence="3">The sequence shown here is derived from an EMBL/GenBank/DDBJ whole genome shotgun (WGS) entry which is preliminary data.</text>
</comment>
<dbReference type="PANTHER" id="PTHR23416">
    <property type="entry name" value="SIALIC ACID SYNTHASE-RELATED"/>
    <property type="match status" value="1"/>
</dbReference>
<evidence type="ECO:0000313" key="4">
    <source>
        <dbReference type="Proteomes" id="UP000013111"/>
    </source>
</evidence>
<protein>
    <submittedName>
        <fullName evidence="3">O-acetyltransferase, putative</fullName>
        <ecNumber evidence="3">2.3.1.18</ecNumber>
    </submittedName>
</protein>
<dbReference type="InterPro" id="IPR051159">
    <property type="entry name" value="Hexapeptide_acetyltransf"/>
</dbReference>
<reference evidence="3 4" key="2">
    <citation type="submission" date="2013-04" db="EMBL/GenBank/DDBJ databases">
        <title>Comparative genomics of 12 strains of Erwinia amylovora identifies a pan-genome with a large conserved core and provides insights into host specificity.</title>
        <authorList>
            <person name="Mann R.A."/>
            <person name="Smits T.H.M."/>
            <person name="Buehlmann A."/>
            <person name="Blom J."/>
            <person name="Goesmann A."/>
            <person name="Frey J.E."/>
            <person name="Plummer K.M."/>
            <person name="Beer S.V."/>
            <person name="Luck J."/>
            <person name="Duffy B."/>
            <person name="Rodoni B."/>
        </authorList>
    </citation>
    <scope>NUCLEOTIDE SEQUENCE [LARGE SCALE GENOMIC DNA]</scope>
    <source>
        <strain evidence="4">CFBP 1232</strain>
    </source>
</reference>
<dbReference type="EMBL" id="CAPB01000033">
    <property type="protein sequence ID" value="CCO94690.1"/>
    <property type="molecule type" value="Genomic_DNA"/>
</dbReference>
<dbReference type="GeneID" id="97606858"/>
<name>A0A831EU98_ERWAM</name>
<dbReference type="GO" id="GO:0005829">
    <property type="term" value="C:cytosol"/>
    <property type="evidence" value="ECO:0007669"/>
    <property type="project" value="TreeGrafter"/>
</dbReference>